<proteinExistence type="inferred from homology"/>
<dbReference type="PANTHER" id="PTHR43716:SF2">
    <property type="entry name" value="BLL6224 PROTEIN"/>
    <property type="match status" value="1"/>
</dbReference>
<sequence length="482" mass="51267">MNTEAPKQTSDGRLGDFLAEIEAVVGAKAILTAAEDLAPHLQEMRGLYLGDAPCVIKPASTEEVAAVVEICAKYEMAVVPQGGNTGLVGGGIPITSDKAIVLSLSRMNAIREIDATNYTMTVEAGCILQNIQAAADNADRLFPLSLGAEGTCQIGGNLSTNAGGINVLRYGNARDLVLGLEVVLPDGQIWHGLRGLRKDNTGYDMKHLFVGGEGTLGIITAAVLKLFAKPRDKVTAFAAVPNPAAAVELLGRCRTLSGEAVSSFEIIPRISIDSSVKHIAGVTDPLEQPHDWYVLVDLVAGIEDGSLSETMMTILSEAFEEELVLDATVAASEAQAAALWRIREAMVEAQKHEGGSIKHDVSVPISRVPEFLERAMAAVSERIPGIRPVPFGHIGDGNIHFNLSQPVGADKAAYLARWDEMNEIVHDIVVELGGSISAEHGIGRLKVQSNAHYKSTVEIEMMKKIKAALDPAGIMNPHKVVD</sequence>
<dbReference type="InterPro" id="IPR016169">
    <property type="entry name" value="FAD-bd_PCMH_sub2"/>
</dbReference>
<protein>
    <submittedName>
        <fullName evidence="6">FAD-binding oxidoreductase</fullName>
    </submittedName>
</protein>
<dbReference type="InterPro" id="IPR051264">
    <property type="entry name" value="FAD-oxidored/transferase_4"/>
</dbReference>
<dbReference type="PROSITE" id="PS51387">
    <property type="entry name" value="FAD_PCMH"/>
    <property type="match status" value="1"/>
</dbReference>
<dbReference type="Gene3D" id="3.30.43.10">
    <property type="entry name" value="Uridine Diphospho-n-acetylenolpyruvylglucosamine Reductase, domain 2"/>
    <property type="match status" value="1"/>
</dbReference>
<evidence type="ECO:0000313" key="7">
    <source>
        <dbReference type="Proteomes" id="UP000315252"/>
    </source>
</evidence>
<feature type="domain" description="FAD-binding PCMH-type" evidence="5">
    <location>
        <begin position="48"/>
        <end position="229"/>
    </location>
</feature>
<dbReference type="Pfam" id="PF02913">
    <property type="entry name" value="FAD-oxidase_C"/>
    <property type="match status" value="1"/>
</dbReference>
<dbReference type="PANTHER" id="PTHR43716">
    <property type="entry name" value="D-2-HYDROXYGLUTARATE DEHYDROGENASE, MITOCHONDRIAL"/>
    <property type="match status" value="1"/>
</dbReference>
<dbReference type="Gene3D" id="1.10.45.10">
    <property type="entry name" value="Vanillyl-alcohol Oxidase, Chain A, domain 4"/>
    <property type="match status" value="1"/>
</dbReference>
<name>A0A545U328_9PROT</name>
<dbReference type="Gene3D" id="3.30.465.10">
    <property type="match status" value="1"/>
</dbReference>
<dbReference type="SUPFAM" id="SSF56176">
    <property type="entry name" value="FAD-binding/transporter-associated domain-like"/>
    <property type="match status" value="1"/>
</dbReference>
<comment type="similarity">
    <text evidence="2">Belongs to the FAD-binding oxidoreductase/transferase type 4 family.</text>
</comment>
<evidence type="ECO:0000256" key="1">
    <source>
        <dbReference type="ARBA" id="ARBA00001974"/>
    </source>
</evidence>
<dbReference type="FunFam" id="3.30.465.10:FF:000001">
    <property type="entry name" value="D-2-hydroxyglutarate dehydrogenase, mitochondrial"/>
    <property type="match status" value="1"/>
</dbReference>
<dbReference type="Pfam" id="PF01565">
    <property type="entry name" value="FAD_binding_4"/>
    <property type="match status" value="1"/>
</dbReference>
<comment type="caution">
    <text evidence="6">The sequence shown here is derived from an EMBL/GenBank/DDBJ whole genome shotgun (WGS) entry which is preliminary data.</text>
</comment>
<keyword evidence="3" id="KW-0285">Flavoprotein</keyword>
<dbReference type="InterPro" id="IPR006094">
    <property type="entry name" value="Oxid_FAD_bind_N"/>
</dbReference>
<comment type="cofactor">
    <cofactor evidence="1">
        <name>FAD</name>
        <dbReference type="ChEBI" id="CHEBI:57692"/>
    </cofactor>
</comment>
<dbReference type="EMBL" id="VHSH01000001">
    <property type="protein sequence ID" value="TQV83885.1"/>
    <property type="molecule type" value="Genomic_DNA"/>
</dbReference>
<dbReference type="Gene3D" id="3.30.70.2190">
    <property type="match status" value="1"/>
</dbReference>
<evidence type="ECO:0000256" key="3">
    <source>
        <dbReference type="ARBA" id="ARBA00022630"/>
    </source>
</evidence>
<accession>A0A545U328</accession>
<keyword evidence="7" id="KW-1185">Reference proteome</keyword>
<dbReference type="InterPro" id="IPR016167">
    <property type="entry name" value="FAD-bd_PCMH_sub1"/>
</dbReference>
<dbReference type="InterPro" id="IPR016166">
    <property type="entry name" value="FAD-bd_PCMH"/>
</dbReference>
<dbReference type="InterPro" id="IPR036318">
    <property type="entry name" value="FAD-bd_PCMH-like_sf"/>
</dbReference>
<dbReference type="GO" id="GO:0003824">
    <property type="term" value="F:catalytic activity"/>
    <property type="evidence" value="ECO:0007669"/>
    <property type="project" value="InterPro"/>
</dbReference>
<evidence type="ECO:0000313" key="6">
    <source>
        <dbReference type="EMBL" id="TQV83885.1"/>
    </source>
</evidence>
<evidence type="ECO:0000256" key="2">
    <source>
        <dbReference type="ARBA" id="ARBA00008000"/>
    </source>
</evidence>
<reference evidence="6 7" key="1">
    <citation type="submission" date="2019-06" db="EMBL/GenBank/DDBJ databases">
        <title>Whole genome sequence for Rhodospirillaceae sp. R148.</title>
        <authorList>
            <person name="Wang G."/>
        </authorList>
    </citation>
    <scope>NUCLEOTIDE SEQUENCE [LARGE SCALE GENOMIC DNA]</scope>
    <source>
        <strain evidence="6 7">R148</strain>
    </source>
</reference>
<dbReference type="AlphaFoldDB" id="A0A545U328"/>
<dbReference type="InterPro" id="IPR016171">
    <property type="entry name" value="Vanillyl_alc_oxidase_C-sub2"/>
</dbReference>
<dbReference type="InterPro" id="IPR016164">
    <property type="entry name" value="FAD-linked_Oxase-like_C"/>
</dbReference>
<evidence type="ECO:0000256" key="4">
    <source>
        <dbReference type="ARBA" id="ARBA00022827"/>
    </source>
</evidence>
<dbReference type="InterPro" id="IPR004113">
    <property type="entry name" value="FAD-bd_oxidored_4_C"/>
</dbReference>
<dbReference type="Gene3D" id="3.30.70.2740">
    <property type="match status" value="1"/>
</dbReference>
<dbReference type="GO" id="GO:0022904">
    <property type="term" value="P:respiratory electron transport chain"/>
    <property type="evidence" value="ECO:0007669"/>
    <property type="project" value="TreeGrafter"/>
</dbReference>
<dbReference type="GO" id="GO:0071949">
    <property type="term" value="F:FAD binding"/>
    <property type="evidence" value="ECO:0007669"/>
    <property type="project" value="InterPro"/>
</dbReference>
<organism evidence="6 7">
    <name type="scientific">Denitrobaculum tricleocarpae</name>
    <dbReference type="NCBI Taxonomy" id="2591009"/>
    <lineage>
        <taxon>Bacteria</taxon>
        <taxon>Pseudomonadati</taxon>
        <taxon>Pseudomonadota</taxon>
        <taxon>Alphaproteobacteria</taxon>
        <taxon>Rhodospirillales</taxon>
        <taxon>Rhodospirillaceae</taxon>
        <taxon>Denitrobaculum</taxon>
    </lineage>
</organism>
<dbReference type="SUPFAM" id="SSF55103">
    <property type="entry name" value="FAD-linked oxidases, C-terminal domain"/>
    <property type="match status" value="1"/>
</dbReference>
<evidence type="ECO:0000259" key="5">
    <source>
        <dbReference type="PROSITE" id="PS51387"/>
    </source>
</evidence>
<dbReference type="Proteomes" id="UP000315252">
    <property type="component" value="Unassembled WGS sequence"/>
</dbReference>
<dbReference type="OrthoDB" id="9815648at2"/>
<dbReference type="RefSeq" id="WP_142895120.1">
    <property type="nucleotide sequence ID" value="NZ_ML660052.1"/>
</dbReference>
<gene>
    <name evidence="6" type="ORF">FKG95_04725</name>
</gene>
<keyword evidence="4" id="KW-0274">FAD</keyword>
<dbReference type="FunFam" id="1.10.45.10:FF:000001">
    <property type="entry name" value="D-lactate dehydrogenase mitochondrial"/>
    <property type="match status" value="1"/>
</dbReference>